<evidence type="ECO:0000256" key="1">
    <source>
        <dbReference type="SAM" id="MobiDB-lite"/>
    </source>
</evidence>
<dbReference type="Proteomes" id="UP000008561">
    <property type="component" value="Chromosome"/>
</dbReference>
<name>A8ZXF7_DESOH</name>
<protein>
    <recommendedName>
        <fullName evidence="4">DUF3102 domain-containing protein</fullName>
    </recommendedName>
</protein>
<dbReference type="HOGENOM" id="CLU_1110034_0_0_7"/>
<reference evidence="2 3" key="1">
    <citation type="submission" date="2007-10" db="EMBL/GenBank/DDBJ databases">
        <title>Complete sequence of Desulfococcus oleovorans Hxd3.</title>
        <authorList>
            <consortium name="US DOE Joint Genome Institute"/>
            <person name="Copeland A."/>
            <person name="Lucas S."/>
            <person name="Lapidus A."/>
            <person name="Barry K."/>
            <person name="Glavina del Rio T."/>
            <person name="Dalin E."/>
            <person name="Tice H."/>
            <person name="Pitluck S."/>
            <person name="Kiss H."/>
            <person name="Brettin T."/>
            <person name="Bruce D."/>
            <person name="Detter J.C."/>
            <person name="Han C."/>
            <person name="Schmutz J."/>
            <person name="Larimer F."/>
            <person name="Land M."/>
            <person name="Hauser L."/>
            <person name="Kyrpides N."/>
            <person name="Kim E."/>
            <person name="Wawrik B."/>
            <person name="Richardson P."/>
        </authorList>
    </citation>
    <scope>NUCLEOTIDE SEQUENCE [LARGE SCALE GENOMIC DNA]</scope>
    <source>
        <strain evidence="3">DSM 6200 / JCM 39069 / Hxd3</strain>
    </source>
</reference>
<feature type="compositionally biased region" description="Basic residues" evidence="1">
    <location>
        <begin position="159"/>
        <end position="175"/>
    </location>
</feature>
<gene>
    <name evidence="2" type="ordered locus">Dole_2733</name>
</gene>
<evidence type="ECO:0000313" key="2">
    <source>
        <dbReference type="EMBL" id="ABW68536.1"/>
    </source>
</evidence>
<dbReference type="KEGG" id="dol:Dole_2733"/>
<keyword evidence="3" id="KW-1185">Reference proteome</keyword>
<dbReference type="EMBL" id="CP000859">
    <property type="protein sequence ID" value="ABW68536.1"/>
    <property type="molecule type" value="Genomic_DNA"/>
</dbReference>
<feature type="compositionally biased region" description="Basic residues" evidence="1">
    <location>
        <begin position="140"/>
        <end position="150"/>
    </location>
</feature>
<dbReference type="AlphaFoldDB" id="A8ZXF7"/>
<proteinExistence type="predicted"/>
<organism evidence="2 3">
    <name type="scientific">Desulfosudis oleivorans (strain DSM 6200 / JCM 39069 / Hxd3)</name>
    <name type="common">Desulfococcus oleovorans</name>
    <dbReference type="NCBI Taxonomy" id="96561"/>
    <lineage>
        <taxon>Bacteria</taxon>
        <taxon>Pseudomonadati</taxon>
        <taxon>Thermodesulfobacteriota</taxon>
        <taxon>Desulfobacteria</taxon>
        <taxon>Desulfobacterales</taxon>
        <taxon>Desulfosudaceae</taxon>
        <taxon>Desulfosudis</taxon>
    </lineage>
</organism>
<dbReference type="RefSeq" id="WP_012176147.1">
    <property type="nucleotide sequence ID" value="NC_009943.1"/>
</dbReference>
<accession>A8ZXF7</accession>
<evidence type="ECO:0008006" key="4">
    <source>
        <dbReference type="Google" id="ProtNLM"/>
    </source>
</evidence>
<feature type="region of interest" description="Disordered" evidence="1">
    <location>
        <begin position="139"/>
        <end position="196"/>
    </location>
</feature>
<evidence type="ECO:0000313" key="3">
    <source>
        <dbReference type="Proteomes" id="UP000008561"/>
    </source>
</evidence>
<sequence>MTHRTEENHINQILEIEKVIISLEGDLVEQRFNQGLHLLRLKEGHKNFKAYAEEHLPGIHPRTLQRAEQIARYANIEDYPAFRHLGFSILLELMCNEKNKHVAIILDREDIDIPEDEEDMAELNQFRFEVNKYLDAKKEKLTKKAKKSPPKKPSAEKTSKKKKAPGKPPHKKTSAKKPSPGKKPSGRTSIKEKAEAMDKDELVKTYSVKVNALAKWSKAIKDREFFDGVNPNALEKLIKRLKFIRKKIDE</sequence>